<dbReference type="Proteomes" id="UP000298493">
    <property type="component" value="Unassembled WGS sequence"/>
</dbReference>
<evidence type="ECO:0000313" key="6">
    <source>
        <dbReference type="Proteomes" id="UP000298493"/>
    </source>
</evidence>
<dbReference type="InterPro" id="IPR035971">
    <property type="entry name" value="CBD_sf"/>
</dbReference>
<dbReference type="AlphaFoldDB" id="A0A4Z1NUM4"/>
<dbReference type="GO" id="GO:0005975">
    <property type="term" value="P:carbohydrate metabolic process"/>
    <property type="evidence" value="ECO:0007669"/>
    <property type="project" value="InterPro"/>
</dbReference>
<evidence type="ECO:0000256" key="2">
    <source>
        <dbReference type="SAM" id="MobiDB-lite"/>
    </source>
</evidence>
<feature type="domain" description="CBM1" evidence="4">
    <location>
        <begin position="285"/>
        <end position="321"/>
    </location>
</feature>
<dbReference type="SUPFAM" id="SSF57180">
    <property type="entry name" value="Cellulose-binding domain"/>
    <property type="match status" value="1"/>
</dbReference>
<dbReference type="PROSITE" id="PS00562">
    <property type="entry name" value="CBM1_1"/>
    <property type="match status" value="1"/>
</dbReference>
<feature type="region of interest" description="Disordered" evidence="2">
    <location>
        <begin position="324"/>
        <end position="396"/>
    </location>
</feature>
<feature type="compositionally biased region" description="Low complexity" evidence="2">
    <location>
        <begin position="333"/>
        <end position="352"/>
    </location>
</feature>
<keyword evidence="6" id="KW-1185">Reference proteome</keyword>
<dbReference type="STRING" id="86259.A0A4Z1NUM4"/>
<feature type="region of interest" description="Disordered" evidence="2">
    <location>
        <begin position="105"/>
        <end position="283"/>
    </location>
</feature>
<keyword evidence="1 3" id="KW-0732">Signal</keyword>
<feature type="signal peptide" evidence="3">
    <location>
        <begin position="1"/>
        <end position="16"/>
    </location>
</feature>
<dbReference type="GO" id="GO:0030248">
    <property type="term" value="F:cellulose binding"/>
    <property type="evidence" value="ECO:0007669"/>
    <property type="project" value="InterPro"/>
</dbReference>
<feature type="chain" id="PRO_5021262115" evidence="3">
    <location>
        <begin position="17"/>
        <end position="410"/>
    </location>
</feature>
<evidence type="ECO:0000256" key="3">
    <source>
        <dbReference type="SAM" id="SignalP"/>
    </source>
</evidence>
<protein>
    <submittedName>
        <fullName evidence="5">Cellulose-binding protein</fullName>
    </submittedName>
</protein>
<gene>
    <name evidence="5" type="ORF">E6O75_ATG09494</name>
</gene>
<feature type="compositionally biased region" description="Pro residues" evidence="2">
    <location>
        <begin position="253"/>
        <end position="278"/>
    </location>
</feature>
<evidence type="ECO:0000259" key="4">
    <source>
        <dbReference type="PROSITE" id="PS51164"/>
    </source>
</evidence>
<feature type="compositionally biased region" description="Polar residues" evidence="2">
    <location>
        <begin position="374"/>
        <end position="383"/>
    </location>
</feature>
<feature type="compositionally biased region" description="Low complexity" evidence="2">
    <location>
        <begin position="139"/>
        <end position="149"/>
    </location>
</feature>
<proteinExistence type="predicted"/>
<sequence length="410" mass="42224">MKRTAAVLLLAISIAAFPLPEDGLSELDDQTINGVIAVRDGHGPQLNEGSTHINALNVRQFDIGSVFGGLFGGQGPKNPSPPLFGGGFTSTNTPGLPAGDPYVITLPASPPPADGISSTNSPGLPAGDPYVLTLPGSSPQPTAAAQPPARDVPKSGTPARSPPVDELGFSKSVAASTLTPASPKEAGPEVAPNGSSNLEGLPGPKPAEDKFEPYNPNATPPKPEAEVVEAPEDTGSNTWGPIAWEPLTAKPEPVTPAPPAAAPPIPQPPQPQPQPSLPAPQTSLSTAALYGQCGGRNWNGATSCAPGSSCKALNEWYHQCVPNANAEKGRSDPQGTYQSSSPTSPQSSIPKQGGEMDKPNDMNPADSSPKAIPQSESEISSSGPFHVLKKKKDEKKVTEIERAEIDEAEF</sequence>
<dbReference type="OrthoDB" id="3496539at2759"/>
<evidence type="ECO:0000313" key="5">
    <source>
        <dbReference type="EMBL" id="TID14415.1"/>
    </source>
</evidence>
<dbReference type="PROSITE" id="PS51164">
    <property type="entry name" value="CBM1_2"/>
    <property type="match status" value="1"/>
</dbReference>
<dbReference type="Pfam" id="PF00734">
    <property type="entry name" value="CBM_1"/>
    <property type="match status" value="1"/>
</dbReference>
<dbReference type="EMBL" id="SNSC02000023">
    <property type="protein sequence ID" value="TID14415.1"/>
    <property type="molecule type" value="Genomic_DNA"/>
</dbReference>
<organism evidence="5 6">
    <name type="scientific">Venturia nashicola</name>
    <dbReference type="NCBI Taxonomy" id="86259"/>
    <lineage>
        <taxon>Eukaryota</taxon>
        <taxon>Fungi</taxon>
        <taxon>Dikarya</taxon>
        <taxon>Ascomycota</taxon>
        <taxon>Pezizomycotina</taxon>
        <taxon>Dothideomycetes</taxon>
        <taxon>Pleosporomycetidae</taxon>
        <taxon>Venturiales</taxon>
        <taxon>Venturiaceae</taxon>
        <taxon>Venturia</taxon>
    </lineage>
</organism>
<dbReference type="InterPro" id="IPR000254">
    <property type="entry name" value="CBD"/>
</dbReference>
<comment type="caution">
    <text evidence="5">The sequence shown here is derived from an EMBL/GenBank/DDBJ whole genome shotgun (WGS) entry which is preliminary data.</text>
</comment>
<evidence type="ECO:0000256" key="1">
    <source>
        <dbReference type="ARBA" id="ARBA00022729"/>
    </source>
</evidence>
<dbReference type="SMART" id="SM00236">
    <property type="entry name" value="fCBD"/>
    <property type="match status" value="1"/>
</dbReference>
<dbReference type="GO" id="GO:0005576">
    <property type="term" value="C:extracellular region"/>
    <property type="evidence" value="ECO:0007669"/>
    <property type="project" value="InterPro"/>
</dbReference>
<name>A0A4Z1NUM4_9PEZI</name>
<reference evidence="5 6" key="1">
    <citation type="submission" date="2019-04" db="EMBL/GenBank/DDBJ databases">
        <title>High contiguity whole genome sequence and gene annotation resource for two Venturia nashicola isolates.</title>
        <authorList>
            <person name="Prokchorchik M."/>
            <person name="Won K."/>
            <person name="Lee Y."/>
            <person name="Choi E.D."/>
            <person name="Segonzac C."/>
            <person name="Sohn K.H."/>
        </authorList>
    </citation>
    <scope>NUCLEOTIDE SEQUENCE [LARGE SCALE GENOMIC DNA]</scope>
    <source>
        <strain evidence="5 6">PRI2</strain>
    </source>
</reference>
<accession>A0A4Z1NUM4</accession>